<proteinExistence type="predicted"/>
<dbReference type="InterPro" id="IPR032531">
    <property type="entry name" value="DUF4956"/>
</dbReference>
<keyword evidence="1" id="KW-1133">Transmembrane helix</keyword>
<dbReference type="EMBL" id="AP027731">
    <property type="protein sequence ID" value="BDZ47154.1"/>
    <property type="molecule type" value="Genomic_DNA"/>
</dbReference>
<sequence>MPQYALIGLDIAAILILTFGLYFPRHRRRDLVPAYLCVNIGVLAVVEVLSSAEGVALGLGLGLMGVLSIIRLRSYEISQHEVAYFFAALALGLLAGMNDTTDLLPVGLMALVLVALFVGDHPRLFRRYREQVVVLDRAIIDERELVKELEHLLVARVHSVQVRQVDLVNDTTAVEVRYQLPRSSATDAGAADSRDPAIVSVSR</sequence>
<evidence type="ECO:0000256" key="1">
    <source>
        <dbReference type="SAM" id="Phobius"/>
    </source>
</evidence>
<feature type="transmembrane region" description="Helical" evidence="1">
    <location>
        <begin position="103"/>
        <end position="119"/>
    </location>
</feature>
<gene>
    <name evidence="2" type="ORF">GCM10025866_30630</name>
</gene>
<keyword evidence="1" id="KW-0472">Membrane</keyword>
<keyword evidence="1" id="KW-0812">Transmembrane</keyword>
<reference evidence="3" key="1">
    <citation type="journal article" date="2019" name="Int. J. Syst. Evol. Microbiol.">
        <title>The Global Catalogue of Microorganisms (GCM) 10K type strain sequencing project: providing services to taxonomists for standard genome sequencing and annotation.</title>
        <authorList>
            <consortium name="The Broad Institute Genomics Platform"/>
            <consortium name="The Broad Institute Genome Sequencing Center for Infectious Disease"/>
            <person name="Wu L."/>
            <person name="Ma J."/>
        </authorList>
    </citation>
    <scope>NUCLEOTIDE SEQUENCE [LARGE SCALE GENOMIC DNA]</scope>
    <source>
        <strain evidence="3">NBRC 108725</strain>
    </source>
</reference>
<accession>A0ABM8GGC9</accession>
<keyword evidence="3" id="KW-1185">Reference proteome</keyword>
<evidence type="ECO:0000313" key="3">
    <source>
        <dbReference type="Proteomes" id="UP001321498"/>
    </source>
</evidence>
<dbReference type="RefSeq" id="WP_286277107.1">
    <property type="nucleotide sequence ID" value="NZ_AP027731.1"/>
</dbReference>
<feature type="transmembrane region" description="Helical" evidence="1">
    <location>
        <begin position="6"/>
        <end position="24"/>
    </location>
</feature>
<dbReference type="Pfam" id="PF16316">
    <property type="entry name" value="DUF4956"/>
    <property type="match status" value="1"/>
</dbReference>
<protein>
    <submittedName>
        <fullName evidence="2">DUF4956 domain-containing protein</fullName>
    </submittedName>
</protein>
<name>A0ABM8GGC9_9MICO</name>
<evidence type="ECO:0000313" key="2">
    <source>
        <dbReference type="EMBL" id="BDZ47154.1"/>
    </source>
</evidence>
<dbReference type="Proteomes" id="UP001321498">
    <property type="component" value="Chromosome"/>
</dbReference>
<feature type="transmembrane region" description="Helical" evidence="1">
    <location>
        <begin position="31"/>
        <end position="49"/>
    </location>
</feature>
<organism evidence="2 3">
    <name type="scientific">Naasia aerilata</name>
    <dbReference type="NCBI Taxonomy" id="1162966"/>
    <lineage>
        <taxon>Bacteria</taxon>
        <taxon>Bacillati</taxon>
        <taxon>Actinomycetota</taxon>
        <taxon>Actinomycetes</taxon>
        <taxon>Micrococcales</taxon>
        <taxon>Microbacteriaceae</taxon>
        <taxon>Naasia</taxon>
    </lineage>
</organism>